<protein>
    <submittedName>
        <fullName evidence="2">Cupin domain-containing protein</fullName>
    </submittedName>
</protein>
<reference evidence="2" key="1">
    <citation type="journal article" date="2018" name="Int. J. Syst. Evol. Microbiol.">
        <title>Jatrophihabitans telluris sp. nov., isolated from sediment soil of lava forest wetlands and the emended description of the genus Jatrophihabitans.</title>
        <authorList>
            <person name="Lee K.C."/>
            <person name="Suh M.K."/>
            <person name="Eom M.K."/>
            <person name="Kim K.K."/>
            <person name="Kim J.S."/>
            <person name="Kim D.S."/>
            <person name="Ko S.H."/>
            <person name="Shin Y.K."/>
            <person name="Lee J.S."/>
        </authorList>
    </citation>
    <scope>NUCLEOTIDE SEQUENCE</scope>
    <source>
        <strain evidence="2">N237</strain>
    </source>
</reference>
<sequence length="139" mass="14932">MPCTASYPELVRFAGRRRRRHDRVAFLMARLLSQHAGSVALSDDIPPGAEVISGSPVAAIASLGSFGDNAIGIWEMTPGTVRDVEADEVFVVIAGQGSLSVEDGDTIDLEPGTVVRLFAGERTEWVVTSTIRKIYITTD</sequence>
<dbReference type="RefSeq" id="WP_249769279.1">
    <property type="nucleotide sequence ID" value="NZ_CP097332.1"/>
</dbReference>
<evidence type="ECO:0000313" key="3">
    <source>
        <dbReference type="Proteomes" id="UP001056336"/>
    </source>
</evidence>
<organism evidence="2 3">
    <name type="scientific">Jatrophihabitans telluris</name>
    <dbReference type="NCBI Taxonomy" id="2038343"/>
    <lineage>
        <taxon>Bacteria</taxon>
        <taxon>Bacillati</taxon>
        <taxon>Actinomycetota</taxon>
        <taxon>Actinomycetes</taxon>
        <taxon>Jatrophihabitantales</taxon>
        <taxon>Jatrophihabitantaceae</taxon>
        <taxon>Jatrophihabitans</taxon>
    </lineage>
</organism>
<accession>A0ABY4QVH7</accession>
<gene>
    <name evidence="2" type="ORF">M6D93_11240</name>
</gene>
<dbReference type="EMBL" id="CP097332">
    <property type="protein sequence ID" value="UQX86881.1"/>
    <property type="molecule type" value="Genomic_DNA"/>
</dbReference>
<evidence type="ECO:0000259" key="1">
    <source>
        <dbReference type="Pfam" id="PF05899"/>
    </source>
</evidence>
<dbReference type="InterPro" id="IPR014710">
    <property type="entry name" value="RmlC-like_jellyroll"/>
</dbReference>
<feature type="domain" description="(S)-ureidoglycine aminohydrolase cupin" evidence="1">
    <location>
        <begin position="69"/>
        <end position="135"/>
    </location>
</feature>
<reference evidence="2" key="2">
    <citation type="submission" date="2022-05" db="EMBL/GenBank/DDBJ databases">
        <authorList>
            <person name="Kim J.-S."/>
            <person name="Lee K."/>
            <person name="Suh M."/>
            <person name="Eom M."/>
            <person name="Kim J.-S."/>
            <person name="Kim D.-S."/>
            <person name="Ko S.-H."/>
            <person name="Shin Y."/>
            <person name="Lee J.-S."/>
        </authorList>
    </citation>
    <scope>NUCLEOTIDE SEQUENCE</scope>
    <source>
        <strain evidence="2">N237</strain>
    </source>
</reference>
<keyword evidence="3" id="KW-1185">Reference proteome</keyword>
<dbReference type="PANTHER" id="PTHR40943:SF1">
    <property type="entry name" value="CYTOPLASMIC PROTEIN"/>
    <property type="match status" value="1"/>
</dbReference>
<name>A0ABY4QVH7_9ACTN</name>
<dbReference type="Proteomes" id="UP001056336">
    <property type="component" value="Chromosome"/>
</dbReference>
<evidence type="ECO:0000313" key="2">
    <source>
        <dbReference type="EMBL" id="UQX86881.1"/>
    </source>
</evidence>
<dbReference type="Gene3D" id="2.60.120.10">
    <property type="entry name" value="Jelly Rolls"/>
    <property type="match status" value="1"/>
</dbReference>
<dbReference type="InterPro" id="IPR008579">
    <property type="entry name" value="UGlyAH_Cupin_dom"/>
</dbReference>
<dbReference type="Pfam" id="PF05899">
    <property type="entry name" value="Cupin_3"/>
    <property type="match status" value="1"/>
</dbReference>
<dbReference type="SUPFAM" id="SSF51182">
    <property type="entry name" value="RmlC-like cupins"/>
    <property type="match status" value="1"/>
</dbReference>
<dbReference type="InterPro" id="IPR011051">
    <property type="entry name" value="RmlC_Cupin_sf"/>
</dbReference>
<proteinExistence type="predicted"/>
<dbReference type="PANTHER" id="PTHR40943">
    <property type="entry name" value="CYTOPLASMIC PROTEIN-RELATED"/>
    <property type="match status" value="1"/>
</dbReference>